<keyword evidence="3" id="KW-1185">Reference proteome</keyword>
<reference evidence="2" key="1">
    <citation type="submission" date="2023-03" db="EMBL/GenBank/DDBJ databases">
        <authorList>
            <person name="Julca I."/>
        </authorList>
    </citation>
    <scope>NUCLEOTIDE SEQUENCE</scope>
</reference>
<evidence type="ECO:0000313" key="3">
    <source>
        <dbReference type="Proteomes" id="UP001161247"/>
    </source>
</evidence>
<proteinExistence type="predicted"/>
<feature type="coiled-coil region" evidence="1">
    <location>
        <begin position="148"/>
        <end position="191"/>
    </location>
</feature>
<dbReference type="Proteomes" id="UP001161247">
    <property type="component" value="Chromosome 6"/>
</dbReference>
<name>A0AAV1DLB7_OLDCO</name>
<evidence type="ECO:0000313" key="2">
    <source>
        <dbReference type="EMBL" id="CAI9108549.1"/>
    </source>
</evidence>
<sequence length="312" mass="35065">MMLSSRNHEFSCTKLAKKGPFFSASNSCGRKAMEKGPFFSSSDSRSCNISNKSDAVKKRKMEPSLPIACNDNSVNDDCNKWQKLGSSVDSVSDDCNDLILQQVASTSSSLTACDDEYLAKALRAAELMCLFSDLIAKRSGDKNYPKKAQAERERLLKIKSEKDALKETERREEIQRKRKLARFALEELERAYARENDVGVVKEMEKLERCYSCYTRNGNGYVTFLVDFKSGMIVSGAIPSIAGFEFLDVEPLPWDHFGETLGQSWSCQSSEVWDESWSCESNDQLMSSNMFHSRKGSNVVDNSDVEEGEIVD</sequence>
<keyword evidence="1" id="KW-0175">Coiled coil</keyword>
<organism evidence="2 3">
    <name type="scientific">Oldenlandia corymbosa var. corymbosa</name>
    <dbReference type="NCBI Taxonomy" id="529605"/>
    <lineage>
        <taxon>Eukaryota</taxon>
        <taxon>Viridiplantae</taxon>
        <taxon>Streptophyta</taxon>
        <taxon>Embryophyta</taxon>
        <taxon>Tracheophyta</taxon>
        <taxon>Spermatophyta</taxon>
        <taxon>Magnoliopsida</taxon>
        <taxon>eudicotyledons</taxon>
        <taxon>Gunneridae</taxon>
        <taxon>Pentapetalae</taxon>
        <taxon>asterids</taxon>
        <taxon>lamiids</taxon>
        <taxon>Gentianales</taxon>
        <taxon>Rubiaceae</taxon>
        <taxon>Rubioideae</taxon>
        <taxon>Spermacoceae</taxon>
        <taxon>Hedyotis-Oldenlandia complex</taxon>
        <taxon>Oldenlandia</taxon>
    </lineage>
</organism>
<dbReference type="AlphaFoldDB" id="A0AAV1DLB7"/>
<accession>A0AAV1DLB7</accession>
<evidence type="ECO:0000256" key="1">
    <source>
        <dbReference type="SAM" id="Coils"/>
    </source>
</evidence>
<dbReference type="EMBL" id="OX459123">
    <property type="protein sequence ID" value="CAI9108549.1"/>
    <property type="molecule type" value="Genomic_DNA"/>
</dbReference>
<gene>
    <name evidence="2" type="ORF">OLC1_LOCUS16621</name>
</gene>
<protein>
    <submittedName>
        <fullName evidence="2">OLC1v1008176C1</fullName>
    </submittedName>
</protein>